<sequence length="830" mass="93451">MVQRWPALLEAVNKDEHNPLFMAIRNSQPQLIDYMISACGDSNCLDSALRKQVQGRKTCIHIALKEKLNLDTTKKLIECASDEALAVQDSLGMTPMHYAVSFEKCTDAGTELITLFIDRDQANQARQKGTRLQSTFLDLRDNENRSVQNTARFDSNTEQVKGKEMAPPAMRPPVPRRHSNAEAQMAKRLRNSNAVLLRLKQHYMRTRGAEMVIAFLYGNNMDDIQISFDYDQLPREMVWNDFVEKFGADEKMGLKFDRVLQYVTFPQVEVIHKGTCSIFFDWLYKKGVRHIIRVSVQDSGGSRERVHSDRAIQESLEKFIIERLDWQKMDLDPETILHISSKVEREAPTGSNAVLRAWSEPEGLAMLPYLEEIFLFNPPDDKMYERESWITDRIAKFQERLNKSRPAARARAQKELQSDPAGCSILGPFKDVTVKRPDSSLEEERNVTSYDAPYLTPSALGKGINSHKWLDSTKRFTNQMIGFWESTVKDYLDSRQNLPKPKGLEDDVVLALIDDGVARFDIHQTNQILEGKNFDFHNGKVRPPFSSANGHGTVMASVILEVCPMVKIYPIRLKTYPNAGEKNMRIDARYAAQALQATLDKKATIISMSWTIPMNSGESEAKKQLHKVLKKAVDNKVLMFCSTPDSGKFTDVDYPSGPWRDRFFRIGAANADGTVFQWTPEDGITYVLPGVDVVRQQKANSSSDAKSTRGILHHMVEFHETGSSVATALAAGLAAMIIYCVKVSILAVKTANNKNIHVPGTFPDSAAQQIAHPDEMKRALASLALSHKISELLEASQASNSSAEAKKKCIDSFVEFGQRLFRLTPEHKGG</sequence>
<name>A0A6A5VPK5_9PLEO</name>
<keyword evidence="5" id="KW-0472">Membrane</keyword>
<feature type="region of interest" description="Disordered" evidence="4">
    <location>
        <begin position="157"/>
        <end position="176"/>
    </location>
</feature>
<dbReference type="Proteomes" id="UP000800036">
    <property type="component" value="Unassembled WGS sequence"/>
</dbReference>
<dbReference type="SUPFAM" id="SSF52743">
    <property type="entry name" value="Subtilisin-like"/>
    <property type="match status" value="1"/>
</dbReference>
<evidence type="ECO:0000259" key="6">
    <source>
        <dbReference type="Pfam" id="PF00082"/>
    </source>
</evidence>
<evidence type="ECO:0000256" key="4">
    <source>
        <dbReference type="SAM" id="MobiDB-lite"/>
    </source>
</evidence>
<reference evidence="7" key="1">
    <citation type="journal article" date="2020" name="Stud. Mycol.">
        <title>101 Dothideomycetes genomes: a test case for predicting lifestyles and emergence of pathogens.</title>
        <authorList>
            <person name="Haridas S."/>
            <person name="Albert R."/>
            <person name="Binder M."/>
            <person name="Bloem J."/>
            <person name="Labutti K."/>
            <person name="Salamov A."/>
            <person name="Andreopoulos B."/>
            <person name="Baker S."/>
            <person name="Barry K."/>
            <person name="Bills G."/>
            <person name="Bluhm B."/>
            <person name="Cannon C."/>
            <person name="Castanera R."/>
            <person name="Culley D."/>
            <person name="Daum C."/>
            <person name="Ezra D."/>
            <person name="Gonzalez J."/>
            <person name="Henrissat B."/>
            <person name="Kuo A."/>
            <person name="Liang C."/>
            <person name="Lipzen A."/>
            <person name="Lutzoni F."/>
            <person name="Magnuson J."/>
            <person name="Mondo S."/>
            <person name="Nolan M."/>
            <person name="Ohm R."/>
            <person name="Pangilinan J."/>
            <person name="Park H.-J."/>
            <person name="Ramirez L."/>
            <person name="Alfaro M."/>
            <person name="Sun H."/>
            <person name="Tritt A."/>
            <person name="Yoshinaga Y."/>
            <person name="Zwiers L.-H."/>
            <person name="Turgeon B."/>
            <person name="Goodwin S."/>
            <person name="Spatafora J."/>
            <person name="Crous P."/>
            <person name="Grigoriev I."/>
        </authorList>
    </citation>
    <scope>NUCLEOTIDE SEQUENCE</scope>
    <source>
        <strain evidence="7">CBS 107.79</strain>
    </source>
</reference>
<gene>
    <name evidence="7" type="ORF">BU23DRAFT_587600</name>
</gene>
<dbReference type="Pfam" id="PF00082">
    <property type="entry name" value="Peptidase_S8"/>
    <property type="match status" value="1"/>
</dbReference>
<keyword evidence="2" id="KW-0378">Hydrolase</keyword>
<keyword evidence="5" id="KW-0812">Transmembrane</keyword>
<dbReference type="OrthoDB" id="206201at2759"/>
<dbReference type="InterPro" id="IPR036852">
    <property type="entry name" value="Peptidase_S8/S53_dom_sf"/>
</dbReference>
<dbReference type="SMART" id="SM00248">
    <property type="entry name" value="ANK"/>
    <property type="match status" value="3"/>
</dbReference>
<dbReference type="SUPFAM" id="SSF48403">
    <property type="entry name" value="Ankyrin repeat"/>
    <property type="match status" value="1"/>
</dbReference>
<dbReference type="InterPro" id="IPR000209">
    <property type="entry name" value="Peptidase_S8/S53_dom"/>
</dbReference>
<evidence type="ECO:0000313" key="7">
    <source>
        <dbReference type="EMBL" id="KAF1977652.1"/>
    </source>
</evidence>
<dbReference type="EMBL" id="ML976663">
    <property type="protein sequence ID" value="KAF1977652.1"/>
    <property type="molecule type" value="Genomic_DNA"/>
</dbReference>
<dbReference type="InterPro" id="IPR015500">
    <property type="entry name" value="Peptidase_S8_subtilisin-rel"/>
</dbReference>
<dbReference type="Gene3D" id="3.40.50.200">
    <property type="entry name" value="Peptidase S8/S53 domain"/>
    <property type="match status" value="1"/>
</dbReference>
<keyword evidence="8" id="KW-1185">Reference proteome</keyword>
<dbReference type="PRINTS" id="PR00723">
    <property type="entry name" value="SUBTILISIN"/>
</dbReference>
<dbReference type="CDD" id="cd07491">
    <property type="entry name" value="Peptidases_S8_7"/>
    <property type="match status" value="1"/>
</dbReference>
<keyword evidence="5" id="KW-1133">Transmembrane helix</keyword>
<feature type="domain" description="Peptidase S8/S53" evidence="6">
    <location>
        <begin position="506"/>
        <end position="738"/>
    </location>
</feature>
<dbReference type="GO" id="GO:0006508">
    <property type="term" value="P:proteolysis"/>
    <property type="evidence" value="ECO:0007669"/>
    <property type="project" value="UniProtKB-KW"/>
</dbReference>
<dbReference type="InterPro" id="IPR002110">
    <property type="entry name" value="Ankyrin_rpt"/>
</dbReference>
<proteinExistence type="predicted"/>
<keyword evidence="3" id="KW-0720">Serine protease</keyword>
<evidence type="ECO:0000313" key="8">
    <source>
        <dbReference type="Proteomes" id="UP000800036"/>
    </source>
</evidence>
<evidence type="ECO:0000256" key="3">
    <source>
        <dbReference type="ARBA" id="ARBA00022825"/>
    </source>
</evidence>
<keyword evidence="1" id="KW-0645">Protease</keyword>
<dbReference type="Gene3D" id="1.25.40.20">
    <property type="entry name" value="Ankyrin repeat-containing domain"/>
    <property type="match status" value="1"/>
</dbReference>
<dbReference type="GO" id="GO:0004252">
    <property type="term" value="F:serine-type endopeptidase activity"/>
    <property type="evidence" value="ECO:0007669"/>
    <property type="project" value="InterPro"/>
</dbReference>
<organism evidence="7 8">
    <name type="scientific">Bimuria novae-zelandiae CBS 107.79</name>
    <dbReference type="NCBI Taxonomy" id="1447943"/>
    <lineage>
        <taxon>Eukaryota</taxon>
        <taxon>Fungi</taxon>
        <taxon>Dikarya</taxon>
        <taxon>Ascomycota</taxon>
        <taxon>Pezizomycotina</taxon>
        <taxon>Dothideomycetes</taxon>
        <taxon>Pleosporomycetidae</taxon>
        <taxon>Pleosporales</taxon>
        <taxon>Massarineae</taxon>
        <taxon>Didymosphaeriaceae</taxon>
        <taxon>Bimuria</taxon>
    </lineage>
</organism>
<accession>A0A6A5VPK5</accession>
<evidence type="ECO:0000256" key="2">
    <source>
        <dbReference type="ARBA" id="ARBA00022801"/>
    </source>
</evidence>
<evidence type="ECO:0000256" key="5">
    <source>
        <dbReference type="SAM" id="Phobius"/>
    </source>
</evidence>
<feature type="transmembrane region" description="Helical" evidence="5">
    <location>
        <begin position="725"/>
        <end position="748"/>
    </location>
</feature>
<evidence type="ECO:0000256" key="1">
    <source>
        <dbReference type="ARBA" id="ARBA00022670"/>
    </source>
</evidence>
<dbReference type="InterPro" id="IPR036770">
    <property type="entry name" value="Ankyrin_rpt-contain_sf"/>
</dbReference>
<protein>
    <submittedName>
        <fullName evidence="7">Subtilisin-like protein</fullName>
    </submittedName>
</protein>
<dbReference type="AlphaFoldDB" id="A0A6A5VPK5"/>